<evidence type="ECO:0000313" key="1">
    <source>
        <dbReference type="EMBL" id="KNE00320.1"/>
    </source>
</evidence>
<comment type="caution">
    <text evidence="1">The sequence shown here is derived from an EMBL/GenBank/DDBJ whole genome shotgun (WGS) entry which is preliminary data.</text>
</comment>
<dbReference type="VEuPathDB" id="FungiDB:QG37_02873"/>
<sequence length="39" mass="4352">MENKKMVVGGDGLFIYCEIREPGNPLLSRAQDDHGCKMV</sequence>
<dbReference type="AlphaFoldDB" id="A0A0L0P212"/>
<accession>A0A0L0P212</accession>
<reference evidence="2" key="1">
    <citation type="journal article" date="2015" name="BMC Genomics">
        <title>Draft genome of a commonly misdiagnosed multidrug resistant pathogen Candida auris.</title>
        <authorList>
            <person name="Chatterjee S."/>
            <person name="Alampalli S.V."/>
            <person name="Nageshan R.K."/>
            <person name="Chettiar S.T."/>
            <person name="Joshi S."/>
            <person name="Tatu U.S."/>
        </authorList>
    </citation>
    <scope>NUCLEOTIDE SEQUENCE [LARGE SCALE GENOMIC DNA]</scope>
    <source>
        <strain evidence="2">6684</strain>
    </source>
</reference>
<organism evidence="1 2">
    <name type="scientific">Candidozyma auris</name>
    <name type="common">Yeast</name>
    <name type="synonym">Candida auris</name>
    <dbReference type="NCBI Taxonomy" id="498019"/>
    <lineage>
        <taxon>Eukaryota</taxon>
        <taxon>Fungi</taxon>
        <taxon>Dikarya</taxon>
        <taxon>Ascomycota</taxon>
        <taxon>Saccharomycotina</taxon>
        <taxon>Pichiomycetes</taxon>
        <taxon>Metschnikowiaceae</taxon>
        <taxon>Candidozyma</taxon>
    </lineage>
</organism>
<dbReference type="EMBL" id="LGST01000019">
    <property type="protein sequence ID" value="KNE00320.1"/>
    <property type="molecule type" value="Genomic_DNA"/>
</dbReference>
<name>A0A0L0P212_CANAR</name>
<protein>
    <submittedName>
        <fullName evidence="1">Uncharacterized protein</fullName>
    </submittedName>
</protein>
<gene>
    <name evidence="1" type="ORF">QG37_02873</name>
</gene>
<proteinExistence type="predicted"/>
<dbReference type="Proteomes" id="UP000037122">
    <property type="component" value="Unassembled WGS sequence"/>
</dbReference>
<evidence type="ECO:0000313" key="2">
    <source>
        <dbReference type="Proteomes" id="UP000037122"/>
    </source>
</evidence>